<protein>
    <submittedName>
        <fullName evidence="12">Uncharacterized protein</fullName>
    </submittedName>
</protein>
<evidence type="ECO:0000256" key="6">
    <source>
        <dbReference type="PROSITE-ProRule" id="PRU00302"/>
    </source>
</evidence>
<evidence type="ECO:0000313" key="12">
    <source>
        <dbReference type="EMBL" id="CAK8695052.1"/>
    </source>
</evidence>
<dbReference type="Proteomes" id="UP001642483">
    <property type="component" value="Unassembled WGS sequence"/>
</dbReference>
<feature type="domain" description="SWIM-type" evidence="11">
    <location>
        <begin position="684"/>
        <end position="737"/>
    </location>
</feature>
<organism evidence="12 13">
    <name type="scientific">Clavelina lepadiformis</name>
    <name type="common">Light-bulb sea squirt</name>
    <name type="synonym">Ascidia lepadiformis</name>
    <dbReference type="NCBI Taxonomy" id="159417"/>
    <lineage>
        <taxon>Eukaryota</taxon>
        <taxon>Metazoa</taxon>
        <taxon>Chordata</taxon>
        <taxon>Tunicata</taxon>
        <taxon>Ascidiacea</taxon>
        <taxon>Aplousobranchia</taxon>
        <taxon>Clavelinidae</taxon>
        <taxon>Clavelina</taxon>
    </lineage>
</organism>
<evidence type="ECO:0000256" key="5">
    <source>
        <dbReference type="ARBA" id="ARBA00023157"/>
    </source>
</evidence>
<evidence type="ECO:0000259" key="10">
    <source>
        <dbReference type="PROSITE" id="PS50923"/>
    </source>
</evidence>
<dbReference type="Gene3D" id="1.10.510.10">
    <property type="entry name" value="Transferase(Phosphotransferase) domain 1"/>
    <property type="match status" value="1"/>
</dbReference>
<evidence type="ECO:0000259" key="11">
    <source>
        <dbReference type="PROSITE" id="PS50966"/>
    </source>
</evidence>
<dbReference type="Pfam" id="PF00084">
    <property type="entry name" value="Sushi"/>
    <property type="match status" value="2"/>
</dbReference>
<keyword evidence="7" id="KW-0479">Metal-binding</keyword>
<keyword evidence="7" id="KW-0863">Zinc-finger</keyword>
<dbReference type="CDD" id="cd00033">
    <property type="entry name" value="CCP"/>
    <property type="match status" value="2"/>
</dbReference>
<dbReference type="InterPro" id="IPR035976">
    <property type="entry name" value="Sushi/SCR/CCP_sf"/>
</dbReference>
<accession>A0ABP0GTZ0</accession>
<keyword evidence="7" id="KW-0862">Zinc</keyword>
<dbReference type="InterPro" id="IPR000719">
    <property type="entry name" value="Prot_kinase_dom"/>
</dbReference>
<keyword evidence="6" id="KW-0768">Sushi</keyword>
<dbReference type="InterPro" id="IPR001245">
    <property type="entry name" value="Ser-Thr/Tyr_kinase_cat_dom"/>
</dbReference>
<dbReference type="InterPro" id="IPR011009">
    <property type="entry name" value="Kinase-like_dom_sf"/>
</dbReference>
<dbReference type="InterPro" id="IPR051681">
    <property type="entry name" value="Ser/Thr_Kinases-Pseudokinases"/>
</dbReference>
<evidence type="ECO:0000256" key="3">
    <source>
        <dbReference type="ARBA" id="ARBA00022777"/>
    </source>
</evidence>
<dbReference type="InterPro" id="IPR007527">
    <property type="entry name" value="Znf_SWIM"/>
</dbReference>
<dbReference type="PROSITE" id="PS50011">
    <property type="entry name" value="PROTEIN_KINASE_DOM"/>
    <property type="match status" value="1"/>
</dbReference>
<dbReference type="SUPFAM" id="SSF56112">
    <property type="entry name" value="Protein kinase-like (PK-like)"/>
    <property type="match status" value="1"/>
</dbReference>
<dbReference type="PROSITE" id="PS00108">
    <property type="entry name" value="PROTEIN_KINASE_ST"/>
    <property type="match status" value="1"/>
</dbReference>
<keyword evidence="4" id="KW-0067">ATP-binding</keyword>
<sequence length="757" mass="84984">MLNQVSSLRPEHLQEYFLRGLPAITNDLLRPKNIRIGEGGEGKIELFEHFDNDMQWKKVVLKTVNGQELNQLNVICLRKEAEILVNNVHRNIIGYLGSYCNENKFSLVLEYCRFGSCDQFLQYLPEASTDATTPSWVWPLKQQIASEVAGAMHFLHEKEILHLDLKSQNILISDELHPKVSDFGCSKVGLHADVGIAGLTYSHAAPERIMDRNRNPTTKWDVFSFAIFLWELDTSEIPYQTSMNGQMEQPEEFYKHFVVEQGSRPEISLVKEENFRKVILTSWAHSPEIRPGFEEIKERLNFEMNDQQYNEAKEYCLSYGEDQSSNFAEGDSPISTIADTASLARSIIIIDRPAPNNRLILERNPIRRIDEVSTVENDDFSNDSENLLSSSNSESQGEDAWTRLFENSCAKHRRKIILIVLVVMLGVAAAVMFGLILRTHGSTYNHTCKKLKSPPNGGSIACKKNACKFTCPAGSRLMINASCPGKNTTVCETVGTSVPFWTNPVPYCEKVICCPTLRPSVGVSSISSCSFDGETTVLHSGEVYSMFQNGTKCTVLCQPTYVIKGFPEVTCATTSLWQPDFPSCQEKECPDIRPSDFLSYTCTNKNKIGSVCKFLCSQGRHILGPTSITCETSMNWSSLPPKCQSSCPPCMTGPDCKHIKSWNKLKDDIVDKPWAKFIAFYAGFSITCEINKHGGVFNFNWDCTCTDLSSSYQHRCNDYKSPGGSCKHALAFLVKDMVRKGVYPEPCDTSEMPNDCN</sequence>
<keyword evidence="5 6" id="KW-1015">Disulfide bond</keyword>
<feature type="domain" description="Sushi" evidence="10">
    <location>
        <begin position="527"/>
        <end position="586"/>
    </location>
</feature>
<keyword evidence="8" id="KW-1133">Transmembrane helix</keyword>
<evidence type="ECO:0000259" key="9">
    <source>
        <dbReference type="PROSITE" id="PS50011"/>
    </source>
</evidence>
<feature type="domain" description="Sushi" evidence="10">
    <location>
        <begin position="587"/>
        <end position="645"/>
    </location>
</feature>
<dbReference type="Gene3D" id="2.10.70.10">
    <property type="entry name" value="Complement Module, domain 1"/>
    <property type="match status" value="2"/>
</dbReference>
<name>A0ABP0GTZ0_CLALP</name>
<keyword evidence="3" id="KW-0418">Kinase</keyword>
<feature type="disulfide bond" evidence="6">
    <location>
        <begin position="557"/>
        <end position="584"/>
    </location>
</feature>
<dbReference type="InterPro" id="IPR000436">
    <property type="entry name" value="Sushi_SCR_CCP_dom"/>
</dbReference>
<keyword evidence="13" id="KW-1185">Reference proteome</keyword>
<dbReference type="SMART" id="SM00220">
    <property type="entry name" value="S_TKc"/>
    <property type="match status" value="1"/>
</dbReference>
<dbReference type="SUPFAM" id="SSF57535">
    <property type="entry name" value="Complement control module/SCR domain"/>
    <property type="match status" value="2"/>
</dbReference>
<dbReference type="PANTHER" id="PTHR44329">
    <property type="entry name" value="SERINE/THREONINE-PROTEIN KINASE TNNI3K-RELATED"/>
    <property type="match status" value="1"/>
</dbReference>
<evidence type="ECO:0000256" key="2">
    <source>
        <dbReference type="ARBA" id="ARBA00022741"/>
    </source>
</evidence>
<dbReference type="PROSITE" id="PS50966">
    <property type="entry name" value="ZF_SWIM"/>
    <property type="match status" value="1"/>
</dbReference>
<dbReference type="SMART" id="SM00032">
    <property type="entry name" value="CCP"/>
    <property type="match status" value="2"/>
</dbReference>
<keyword evidence="1" id="KW-0808">Transferase</keyword>
<comment type="caution">
    <text evidence="6">Lacks conserved residue(s) required for the propagation of feature annotation.</text>
</comment>
<gene>
    <name evidence="12" type="ORF">CVLEPA_LOCUS28349</name>
</gene>
<evidence type="ECO:0000256" key="1">
    <source>
        <dbReference type="ARBA" id="ARBA00022679"/>
    </source>
</evidence>
<dbReference type="PROSITE" id="PS50923">
    <property type="entry name" value="SUSHI"/>
    <property type="match status" value="2"/>
</dbReference>
<evidence type="ECO:0000256" key="8">
    <source>
        <dbReference type="SAM" id="Phobius"/>
    </source>
</evidence>
<feature type="transmembrane region" description="Helical" evidence="8">
    <location>
        <begin position="416"/>
        <end position="437"/>
    </location>
</feature>
<evidence type="ECO:0000256" key="7">
    <source>
        <dbReference type="PROSITE-ProRule" id="PRU00325"/>
    </source>
</evidence>
<keyword evidence="8" id="KW-0472">Membrane</keyword>
<feature type="domain" description="Protein kinase" evidence="9">
    <location>
        <begin position="30"/>
        <end position="302"/>
    </location>
</feature>
<comment type="caution">
    <text evidence="12">The sequence shown here is derived from an EMBL/GenBank/DDBJ whole genome shotgun (WGS) entry which is preliminary data.</text>
</comment>
<feature type="disulfide bond" evidence="6">
    <location>
        <begin position="616"/>
        <end position="643"/>
    </location>
</feature>
<dbReference type="EMBL" id="CAWYQH010000141">
    <property type="protein sequence ID" value="CAK8695052.1"/>
    <property type="molecule type" value="Genomic_DNA"/>
</dbReference>
<evidence type="ECO:0000313" key="13">
    <source>
        <dbReference type="Proteomes" id="UP001642483"/>
    </source>
</evidence>
<evidence type="ECO:0000256" key="4">
    <source>
        <dbReference type="ARBA" id="ARBA00022840"/>
    </source>
</evidence>
<dbReference type="InterPro" id="IPR008271">
    <property type="entry name" value="Ser/Thr_kinase_AS"/>
</dbReference>
<keyword evidence="2" id="KW-0547">Nucleotide-binding</keyword>
<proteinExistence type="predicted"/>
<reference evidence="12 13" key="1">
    <citation type="submission" date="2024-02" db="EMBL/GenBank/DDBJ databases">
        <authorList>
            <person name="Daric V."/>
            <person name="Darras S."/>
        </authorList>
    </citation>
    <scope>NUCLEOTIDE SEQUENCE [LARGE SCALE GENOMIC DNA]</scope>
</reference>
<keyword evidence="8" id="KW-0812">Transmembrane</keyword>
<dbReference type="PANTHER" id="PTHR44329:SF288">
    <property type="entry name" value="MITOGEN-ACTIVATED PROTEIN KINASE KINASE KINASE 20"/>
    <property type="match status" value="1"/>
</dbReference>
<dbReference type="Pfam" id="PF07714">
    <property type="entry name" value="PK_Tyr_Ser-Thr"/>
    <property type="match status" value="1"/>
</dbReference>